<dbReference type="InterPro" id="IPR017016">
    <property type="entry name" value="UCP033595"/>
</dbReference>
<organism evidence="1 2">
    <name type="scientific">Candidatus Anaerobutyricum stercoris</name>
    <dbReference type="NCBI Taxonomy" id="2838457"/>
    <lineage>
        <taxon>Bacteria</taxon>
        <taxon>Bacillati</taxon>
        <taxon>Bacillota</taxon>
        <taxon>Clostridia</taxon>
        <taxon>Lachnospirales</taxon>
        <taxon>Lachnospiraceae</taxon>
        <taxon>Anaerobutyricum</taxon>
    </lineage>
</organism>
<dbReference type="Pfam" id="PF20124">
    <property type="entry name" value="DUF6514"/>
    <property type="match status" value="1"/>
</dbReference>
<proteinExistence type="predicted"/>
<reference evidence="1" key="2">
    <citation type="submission" date="2021-04" db="EMBL/GenBank/DDBJ databases">
        <authorList>
            <person name="Gilroy R."/>
        </authorList>
    </citation>
    <scope>NUCLEOTIDE SEQUENCE</scope>
    <source>
        <strain evidence="1">CHK179-28034</strain>
    </source>
</reference>
<name>A0A9D2ENV7_9FIRM</name>
<reference evidence="1" key="1">
    <citation type="journal article" date="2021" name="PeerJ">
        <title>Extensive microbial diversity within the chicken gut microbiome revealed by metagenomics and culture.</title>
        <authorList>
            <person name="Gilroy R."/>
            <person name="Ravi A."/>
            <person name="Getino M."/>
            <person name="Pursley I."/>
            <person name="Horton D.L."/>
            <person name="Alikhan N.F."/>
            <person name="Baker D."/>
            <person name="Gharbi K."/>
            <person name="Hall N."/>
            <person name="Watson M."/>
            <person name="Adriaenssens E.M."/>
            <person name="Foster-Nyarko E."/>
            <person name="Jarju S."/>
            <person name="Secka A."/>
            <person name="Antonio M."/>
            <person name="Oren A."/>
            <person name="Chaudhuri R.R."/>
            <person name="La Ragione R."/>
            <person name="Hildebrand F."/>
            <person name="Pallen M.J."/>
        </authorList>
    </citation>
    <scope>NUCLEOTIDE SEQUENCE</scope>
    <source>
        <strain evidence="1">CHK179-28034</strain>
    </source>
</reference>
<evidence type="ECO:0000313" key="2">
    <source>
        <dbReference type="Proteomes" id="UP000824049"/>
    </source>
</evidence>
<protein>
    <submittedName>
        <fullName evidence="1">Uncharacterized protein</fullName>
    </submittedName>
</protein>
<comment type="caution">
    <text evidence="1">The sequence shown here is derived from an EMBL/GenBank/DDBJ whole genome shotgun (WGS) entry which is preliminary data.</text>
</comment>
<dbReference type="EMBL" id="DXBR01000118">
    <property type="protein sequence ID" value="HIZ40815.1"/>
    <property type="molecule type" value="Genomic_DNA"/>
</dbReference>
<dbReference type="Proteomes" id="UP000824049">
    <property type="component" value="Unassembled WGS sequence"/>
</dbReference>
<gene>
    <name evidence="1" type="ORF">H9968_13030</name>
</gene>
<dbReference type="AlphaFoldDB" id="A0A9D2ENV7"/>
<sequence>MRTILTQEQEVTTIGGTFQLIYELLMSHLPREEGIGDFFGIRIRQYEKNSALMVDDSEAPGVTESYEEAIRLFFIFVRETVMPVHLYELIDDWQSAGSDI</sequence>
<accession>A0A9D2ENV7</accession>
<evidence type="ECO:0000313" key="1">
    <source>
        <dbReference type="EMBL" id="HIZ40815.1"/>
    </source>
</evidence>